<comment type="pathway">
    <text evidence="2">Secondary metabolite biosynthesis.</text>
</comment>
<comment type="similarity">
    <text evidence="3">Belongs to the wax synthase family.</text>
</comment>
<keyword evidence="7" id="KW-0472">Membrane</keyword>
<keyword evidence="6" id="KW-1133">Transmembrane helix</keyword>
<dbReference type="GO" id="GO:0006629">
    <property type="term" value="P:lipid metabolic process"/>
    <property type="evidence" value="ECO:0007669"/>
    <property type="project" value="InterPro"/>
</dbReference>
<reference evidence="10" key="2">
    <citation type="submission" date="2015-01" db="EMBL/GenBank/DDBJ databases">
        <title>Evolutionary Origins and Diversification of the Mycorrhizal Mutualists.</title>
        <authorList>
            <consortium name="DOE Joint Genome Institute"/>
            <consortium name="Mycorrhizal Genomics Consortium"/>
            <person name="Kohler A."/>
            <person name="Kuo A."/>
            <person name="Nagy L.G."/>
            <person name="Floudas D."/>
            <person name="Copeland A."/>
            <person name="Barry K.W."/>
            <person name="Cichocki N."/>
            <person name="Veneault-Fourrey C."/>
            <person name="LaButti K."/>
            <person name="Lindquist E.A."/>
            <person name="Lipzen A."/>
            <person name="Lundell T."/>
            <person name="Morin E."/>
            <person name="Murat C."/>
            <person name="Riley R."/>
            <person name="Ohm R."/>
            <person name="Sun H."/>
            <person name="Tunlid A."/>
            <person name="Henrissat B."/>
            <person name="Grigoriev I.V."/>
            <person name="Hibbett D.S."/>
            <person name="Martin F."/>
        </authorList>
    </citation>
    <scope>NUCLEOTIDE SEQUENCE [LARGE SCALE GENOMIC DNA]</scope>
    <source>
        <strain evidence="10">441</strain>
    </source>
</reference>
<dbReference type="Pfam" id="PF13813">
    <property type="entry name" value="MBOAT_2"/>
    <property type="match status" value="1"/>
</dbReference>
<dbReference type="OrthoDB" id="1077582at2759"/>
<dbReference type="STRING" id="765257.A0A0C9YWZ7"/>
<evidence type="ECO:0000256" key="3">
    <source>
        <dbReference type="ARBA" id="ARBA00007282"/>
    </source>
</evidence>
<comment type="subcellular location">
    <subcellularLocation>
        <location evidence="1">Membrane</location>
        <topology evidence="1">Multi-pass membrane protein</topology>
    </subcellularLocation>
</comment>
<evidence type="ECO:0000256" key="2">
    <source>
        <dbReference type="ARBA" id="ARBA00005179"/>
    </source>
</evidence>
<dbReference type="HOGENOM" id="CLU_032731_1_1_1"/>
<evidence type="ECO:0000313" key="10">
    <source>
        <dbReference type="Proteomes" id="UP000054018"/>
    </source>
</evidence>
<keyword evidence="10" id="KW-1185">Reference proteome</keyword>
<evidence type="ECO:0000256" key="4">
    <source>
        <dbReference type="ARBA" id="ARBA00022679"/>
    </source>
</evidence>
<dbReference type="Proteomes" id="UP000054018">
    <property type="component" value="Unassembled WGS sequence"/>
</dbReference>
<evidence type="ECO:0000256" key="7">
    <source>
        <dbReference type="ARBA" id="ARBA00023136"/>
    </source>
</evidence>
<feature type="domain" description="Wax synthase" evidence="8">
    <location>
        <begin position="212"/>
        <end position="299"/>
    </location>
</feature>
<keyword evidence="4" id="KW-0808">Transferase</keyword>
<evidence type="ECO:0000256" key="1">
    <source>
        <dbReference type="ARBA" id="ARBA00004141"/>
    </source>
</evidence>
<evidence type="ECO:0000256" key="5">
    <source>
        <dbReference type="ARBA" id="ARBA00022692"/>
    </source>
</evidence>
<dbReference type="PANTHER" id="PTHR31595:SF57">
    <property type="entry name" value="OS04G0481900 PROTEIN"/>
    <property type="match status" value="1"/>
</dbReference>
<protein>
    <submittedName>
        <fullName evidence="9">Unplaced genomic scaffold scaffold_5, whole genome shotgun sequence</fullName>
    </submittedName>
</protein>
<dbReference type="InterPro" id="IPR044851">
    <property type="entry name" value="Wax_synthase"/>
</dbReference>
<accession>A0A0C9YWZ7</accession>
<sequence length="423" mass="47597">MDVLFPAARTLLLIFAALNFKSMSWRLIGCSVVVAILAADLPLARTGNRKFDYLFGATLGTTVLQAIRFLLLVRPLEEYRHEADKVPASQLPFMQRYFWLFKMTNSPRGIGWSFKAESSLIPVDPRHRTRASFIASRLRWLFSHYLLLEAATLYTRCNPVFLSKASVASQGYILQCLNVAAIPCQLYAVLTCIHCTLAVLAVGANLDEPQTWPQPFGHWKNAYTVRKFWGKTWHQMSRHDLTLFGPHRPKRNPWDPVPAEGSSVRKPKEREPWAVTYRRLCYAFMCSAFMHVCGDVLLQFRVWDDLSSASTSGTTEVPNIIGYSAPYFFLQPVGVLVEDAVIEVGKRMGLKESAWTKMAGYAWVWVFTSYSIVFSMDSLKNAAHAGYLTGEGAAARATLIEVIADRVFGVPLAAAMSSWLSRM</sequence>
<organism evidence="9 10">
    <name type="scientific">Pisolithus microcarpus 441</name>
    <dbReference type="NCBI Taxonomy" id="765257"/>
    <lineage>
        <taxon>Eukaryota</taxon>
        <taxon>Fungi</taxon>
        <taxon>Dikarya</taxon>
        <taxon>Basidiomycota</taxon>
        <taxon>Agaricomycotina</taxon>
        <taxon>Agaricomycetes</taxon>
        <taxon>Agaricomycetidae</taxon>
        <taxon>Boletales</taxon>
        <taxon>Sclerodermatineae</taxon>
        <taxon>Pisolithaceae</taxon>
        <taxon>Pisolithus</taxon>
    </lineage>
</organism>
<dbReference type="AlphaFoldDB" id="A0A0C9YWZ7"/>
<dbReference type="GO" id="GO:0016020">
    <property type="term" value="C:membrane"/>
    <property type="evidence" value="ECO:0007669"/>
    <property type="project" value="UniProtKB-SubCell"/>
</dbReference>
<evidence type="ECO:0000259" key="8">
    <source>
        <dbReference type="Pfam" id="PF13813"/>
    </source>
</evidence>
<evidence type="ECO:0000256" key="6">
    <source>
        <dbReference type="ARBA" id="ARBA00022989"/>
    </source>
</evidence>
<dbReference type="EMBL" id="KN833689">
    <property type="protein sequence ID" value="KIK29620.1"/>
    <property type="molecule type" value="Genomic_DNA"/>
</dbReference>
<name>A0A0C9YWZ7_9AGAM</name>
<dbReference type="InterPro" id="IPR032805">
    <property type="entry name" value="Wax_synthase_dom"/>
</dbReference>
<reference evidence="9 10" key="1">
    <citation type="submission" date="2014-04" db="EMBL/GenBank/DDBJ databases">
        <authorList>
            <consortium name="DOE Joint Genome Institute"/>
            <person name="Kuo A."/>
            <person name="Kohler A."/>
            <person name="Costa M.D."/>
            <person name="Nagy L.G."/>
            <person name="Floudas D."/>
            <person name="Copeland A."/>
            <person name="Barry K.W."/>
            <person name="Cichocki N."/>
            <person name="Veneault-Fourrey C."/>
            <person name="LaButti K."/>
            <person name="Lindquist E.A."/>
            <person name="Lipzen A."/>
            <person name="Lundell T."/>
            <person name="Morin E."/>
            <person name="Murat C."/>
            <person name="Sun H."/>
            <person name="Tunlid A."/>
            <person name="Henrissat B."/>
            <person name="Grigoriev I.V."/>
            <person name="Hibbett D.S."/>
            <person name="Martin F."/>
            <person name="Nordberg H.P."/>
            <person name="Cantor M.N."/>
            <person name="Hua S.X."/>
        </authorList>
    </citation>
    <scope>NUCLEOTIDE SEQUENCE [LARGE SCALE GENOMIC DNA]</scope>
    <source>
        <strain evidence="9 10">441</strain>
    </source>
</reference>
<gene>
    <name evidence="9" type="ORF">PISMIDRAFT_672364</name>
</gene>
<dbReference type="PANTHER" id="PTHR31595">
    <property type="entry name" value="LONG-CHAIN-ALCOHOL O-FATTY-ACYLTRANSFERASE 3-RELATED"/>
    <property type="match status" value="1"/>
</dbReference>
<keyword evidence="5" id="KW-0812">Transmembrane</keyword>
<dbReference type="GO" id="GO:0008374">
    <property type="term" value="F:O-acyltransferase activity"/>
    <property type="evidence" value="ECO:0007669"/>
    <property type="project" value="InterPro"/>
</dbReference>
<evidence type="ECO:0000313" key="9">
    <source>
        <dbReference type="EMBL" id="KIK29620.1"/>
    </source>
</evidence>
<proteinExistence type="inferred from homology"/>